<evidence type="ECO:0000313" key="20">
    <source>
        <dbReference type="Proteomes" id="UP000594261"/>
    </source>
</evidence>
<evidence type="ECO:0000256" key="6">
    <source>
        <dbReference type="ARBA" id="ARBA00022737"/>
    </source>
</evidence>
<keyword evidence="9 14" id="KW-0067">ATP-binding</keyword>
<dbReference type="PANTHER" id="PTHR27002">
    <property type="entry name" value="RECEPTOR-LIKE SERINE/THREONINE-PROTEIN KINASE SD1-8"/>
    <property type="match status" value="1"/>
</dbReference>
<evidence type="ECO:0000256" key="3">
    <source>
        <dbReference type="ARBA" id="ARBA00022679"/>
    </source>
</evidence>
<evidence type="ECO:0000256" key="2">
    <source>
        <dbReference type="ARBA" id="ARBA00022527"/>
    </source>
</evidence>
<dbReference type="PROSITE" id="PS51473">
    <property type="entry name" value="GNK2"/>
    <property type="match status" value="1"/>
</dbReference>
<keyword evidence="7 14" id="KW-0547">Nucleotide-binding</keyword>
<dbReference type="GO" id="GO:0005886">
    <property type="term" value="C:plasma membrane"/>
    <property type="evidence" value="ECO:0007669"/>
    <property type="project" value="TreeGrafter"/>
</dbReference>
<dbReference type="PROSITE" id="PS00107">
    <property type="entry name" value="PROTEIN_KINASE_ATP"/>
    <property type="match status" value="1"/>
</dbReference>
<dbReference type="Gramene" id="QL05p076572:mrna">
    <property type="protein sequence ID" value="QL05p076572:mrna"/>
    <property type="gene ID" value="QL05p076572"/>
</dbReference>
<evidence type="ECO:0000256" key="10">
    <source>
        <dbReference type="ARBA" id="ARBA00022989"/>
    </source>
</evidence>
<evidence type="ECO:0000256" key="14">
    <source>
        <dbReference type="PROSITE-ProRule" id="PRU10141"/>
    </source>
</evidence>
<dbReference type="InterPro" id="IPR001245">
    <property type="entry name" value="Ser-Thr/Tyr_kinase_cat_dom"/>
</dbReference>
<evidence type="ECO:0000256" key="11">
    <source>
        <dbReference type="ARBA" id="ARBA00023136"/>
    </source>
</evidence>
<dbReference type="InterPro" id="IPR011009">
    <property type="entry name" value="Kinase-like_dom_sf"/>
</dbReference>
<feature type="transmembrane region" description="Helical" evidence="16">
    <location>
        <begin position="178"/>
        <end position="200"/>
    </location>
</feature>
<keyword evidence="8" id="KW-0418">Kinase</keyword>
<evidence type="ECO:0000256" key="12">
    <source>
        <dbReference type="ARBA" id="ARBA00023170"/>
    </source>
</evidence>
<dbReference type="EnsemblPlants" id="QL05p076572:mrna">
    <property type="protein sequence ID" value="QL05p076572:mrna"/>
    <property type="gene ID" value="QL05p076572"/>
</dbReference>
<dbReference type="InterPro" id="IPR000719">
    <property type="entry name" value="Prot_kinase_dom"/>
</dbReference>
<dbReference type="GO" id="GO:0004674">
    <property type="term" value="F:protein serine/threonine kinase activity"/>
    <property type="evidence" value="ECO:0007669"/>
    <property type="project" value="UniProtKB-KW"/>
</dbReference>
<evidence type="ECO:0000256" key="5">
    <source>
        <dbReference type="ARBA" id="ARBA00022729"/>
    </source>
</evidence>
<dbReference type="Pfam" id="PF07714">
    <property type="entry name" value="PK_Tyr_Ser-Thr"/>
    <property type="match status" value="1"/>
</dbReference>
<keyword evidence="3" id="KW-0808">Transferase</keyword>
<keyword evidence="4 16" id="KW-0812">Transmembrane</keyword>
<dbReference type="AlphaFoldDB" id="A0A7N2R5L5"/>
<dbReference type="InterPro" id="IPR038408">
    <property type="entry name" value="GNK2_sf"/>
</dbReference>
<keyword evidence="2" id="KW-0723">Serine/threonine-protein kinase</keyword>
<keyword evidence="5" id="KW-0732">Signal</keyword>
<evidence type="ECO:0000256" key="1">
    <source>
        <dbReference type="ARBA" id="ARBA00004167"/>
    </source>
</evidence>
<evidence type="ECO:0000313" key="19">
    <source>
        <dbReference type="EnsemblPlants" id="QL05p076572:mrna"/>
    </source>
</evidence>
<keyword evidence="11 16" id="KW-0472">Membrane</keyword>
<evidence type="ECO:0000256" key="15">
    <source>
        <dbReference type="SAM" id="MobiDB-lite"/>
    </source>
</evidence>
<keyword evidence="10 16" id="KW-1133">Transmembrane helix</keyword>
<evidence type="ECO:0000259" key="18">
    <source>
        <dbReference type="PROSITE" id="PS51473"/>
    </source>
</evidence>
<keyword evidence="13" id="KW-0325">Glycoprotein</keyword>
<organism evidence="19 20">
    <name type="scientific">Quercus lobata</name>
    <name type="common">Valley oak</name>
    <dbReference type="NCBI Taxonomy" id="97700"/>
    <lineage>
        <taxon>Eukaryota</taxon>
        <taxon>Viridiplantae</taxon>
        <taxon>Streptophyta</taxon>
        <taxon>Embryophyta</taxon>
        <taxon>Tracheophyta</taxon>
        <taxon>Spermatophyta</taxon>
        <taxon>Magnoliopsida</taxon>
        <taxon>eudicotyledons</taxon>
        <taxon>Gunneridae</taxon>
        <taxon>Pentapetalae</taxon>
        <taxon>rosids</taxon>
        <taxon>fabids</taxon>
        <taxon>Fagales</taxon>
        <taxon>Fagaceae</taxon>
        <taxon>Quercus</taxon>
    </lineage>
</organism>
<evidence type="ECO:0000256" key="16">
    <source>
        <dbReference type="SAM" id="Phobius"/>
    </source>
</evidence>
<dbReference type="Gene3D" id="3.30.200.20">
    <property type="entry name" value="Phosphorylase Kinase, domain 1"/>
    <property type="match status" value="1"/>
</dbReference>
<dbReference type="OMA" id="CEMLLIY"/>
<feature type="domain" description="Protein kinase" evidence="17">
    <location>
        <begin position="234"/>
        <end position="327"/>
    </location>
</feature>
<dbReference type="PANTHER" id="PTHR27002:SF181">
    <property type="entry name" value="RECEPTOR-LIKE SERINE_THREONINE-PROTEIN KINASE"/>
    <property type="match status" value="1"/>
</dbReference>
<dbReference type="InterPro" id="IPR002902">
    <property type="entry name" value="GNK2"/>
</dbReference>
<dbReference type="PROSITE" id="PS50011">
    <property type="entry name" value="PROTEIN_KINASE_DOM"/>
    <property type="match status" value="1"/>
</dbReference>
<evidence type="ECO:0000256" key="13">
    <source>
        <dbReference type="ARBA" id="ARBA00023180"/>
    </source>
</evidence>
<sequence length="327" mass="35428">MWYMNCTVRYSNNSIFGVIEFTPTRALVAGRVSNLTESNEVSRTLFYDLRVGASAGGDFGKVAVGNANYKSQNSTIYGLMQCSPDLSESDCSNCLVGAQSYFQDCCSENAGVRILAPSCNLRIEREQFYGSPLVGSSPLLSPPPAPAKSISPPPAPAKSISPPLVPSKGKGSNSSKTIINIVVVIILVVIITCICIYISLRVRKQRKKAKMDEISSTESLHFHFPTIRVATDNFSDANKLGQGGFGVVYKGRLSNGQEIAVKRLSPGSGQGDLEFKNEILLVAKLQHQNLVKLRGFCLEGCEMLLIYEFVLNGSLDQVIFGMVAILP</sequence>
<dbReference type="Gene3D" id="3.30.430.20">
    <property type="entry name" value="Gnk2 domain, C-X8-C-X2-C motif"/>
    <property type="match status" value="1"/>
</dbReference>
<evidence type="ECO:0000259" key="17">
    <source>
        <dbReference type="PROSITE" id="PS50011"/>
    </source>
</evidence>
<evidence type="ECO:0000256" key="7">
    <source>
        <dbReference type="ARBA" id="ARBA00022741"/>
    </source>
</evidence>
<comment type="subcellular location">
    <subcellularLocation>
        <location evidence="1">Membrane</location>
        <topology evidence="1">Single-pass membrane protein</topology>
    </subcellularLocation>
</comment>
<dbReference type="FunFam" id="3.30.200.20:FF:000142">
    <property type="entry name" value="Cysteine-rich receptor-like protein kinase 10"/>
    <property type="match status" value="1"/>
</dbReference>
<reference evidence="19 20" key="1">
    <citation type="journal article" date="2016" name="G3 (Bethesda)">
        <title>First Draft Assembly and Annotation of the Genome of a California Endemic Oak Quercus lobata Nee (Fagaceae).</title>
        <authorList>
            <person name="Sork V.L."/>
            <person name="Fitz-Gibbon S.T."/>
            <person name="Puiu D."/>
            <person name="Crepeau M."/>
            <person name="Gugger P.F."/>
            <person name="Sherman R."/>
            <person name="Stevens K."/>
            <person name="Langley C.H."/>
            <person name="Pellegrini M."/>
            <person name="Salzberg S.L."/>
        </authorList>
    </citation>
    <scope>NUCLEOTIDE SEQUENCE [LARGE SCALE GENOMIC DNA]</scope>
    <source>
        <strain evidence="19 20">cv. SW786</strain>
    </source>
</reference>
<dbReference type="EMBL" id="LRBV02000005">
    <property type="status" value="NOT_ANNOTATED_CDS"/>
    <property type="molecule type" value="Genomic_DNA"/>
</dbReference>
<evidence type="ECO:0000256" key="4">
    <source>
        <dbReference type="ARBA" id="ARBA00022692"/>
    </source>
</evidence>
<name>A0A7N2R5L5_QUELO</name>
<proteinExistence type="predicted"/>
<dbReference type="Proteomes" id="UP000594261">
    <property type="component" value="Chromosome 5"/>
</dbReference>
<dbReference type="CDD" id="cd23509">
    <property type="entry name" value="Gnk2-like"/>
    <property type="match status" value="1"/>
</dbReference>
<keyword evidence="12" id="KW-0675">Receptor</keyword>
<feature type="region of interest" description="Disordered" evidence="15">
    <location>
        <begin position="142"/>
        <end position="174"/>
    </location>
</feature>
<protein>
    <recommendedName>
        <fullName evidence="21">Cysteine-rich receptor-like protein kinase</fullName>
    </recommendedName>
</protein>
<accession>A0A7N2R5L5</accession>
<evidence type="ECO:0008006" key="21">
    <source>
        <dbReference type="Google" id="ProtNLM"/>
    </source>
</evidence>
<evidence type="ECO:0000256" key="8">
    <source>
        <dbReference type="ARBA" id="ARBA00022777"/>
    </source>
</evidence>
<evidence type="ECO:0000256" key="9">
    <source>
        <dbReference type="ARBA" id="ARBA00022840"/>
    </source>
</evidence>
<dbReference type="GO" id="GO:0005524">
    <property type="term" value="F:ATP binding"/>
    <property type="evidence" value="ECO:0007669"/>
    <property type="project" value="UniProtKB-UniRule"/>
</dbReference>
<feature type="compositionally biased region" description="Pro residues" evidence="15">
    <location>
        <begin position="142"/>
        <end position="156"/>
    </location>
</feature>
<reference evidence="19" key="2">
    <citation type="submission" date="2021-01" db="UniProtKB">
        <authorList>
            <consortium name="EnsemblPlants"/>
        </authorList>
    </citation>
    <scope>IDENTIFICATION</scope>
</reference>
<keyword evidence="20" id="KW-1185">Reference proteome</keyword>
<dbReference type="InterPro" id="IPR017441">
    <property type="entry name" value="Protein_kinase_ATP_BS"/>
</dbReference>
<feature type="domain" description="Gnk2-homologous" evidence="18">
    <location>
        <begin position="20"/>
        <end position="128"/>
    </location>
</feature>
<dbReference type="InParanoid" id="A0A7N2R5L5"/>
<dbReference type="Pfam" id="PF01657">
    <property type="entry name" value="Stress-antifung"/>
    <property type="match status" value="1"/>
</dbReference>
<keyword evidence="6" id="KW-0677">Repeat</keyword>
<feature type="binding site" evidence="14">
    <location>
        <position position="262"/>
    </location>
    <ligand>
        <name>ATP</name>
        <dbReference type="ChEBI" id="CHEBI:30616"/>
    </ligand>
</feature>
<dbReference type="SUPFAM" id="SSF56112">
    <property type="entry name" value="Protein kinase-like (PK-like)"/>
    <property type="match status" value="1"/>
</dbReference>